<reference evidence="1 2" key="1">
    <citation type="journal article" date="2018" name="Sci. Rep.">
        <title>Genomic signatures of local adaptation to the degree of environmental predictability in rotifers.</title>
        <authorList>
            <person name="Franch-Gras L."/>
            <person name="Hahn C."/>
            <person name="Garcia-Roger E.M."/>
            <person name="Carmona M.J."/>
            <person name="Serra M."/>
            <person name="Gomez A."/>
        </authorList>
    </citation>
    <scope>NUCLEOTIDE SEQUENCE [LARGE SCALE GENOMIC DNA]</scope>
    <source>
        <strain evidence="1">HYR1</strain>
    </source>
</reference>
<evidence type="ECO:0000313" key="1">
    <source>
        <dbReference type="EMBL" id="RNA20762.1"/>
    </source>
</evidence>
<dbReference type="AlphaFoldDB" id="A0A3M7RAY5"/>
<gene>
    <name evidence="1" type="ORF">BpHYR1_031431</name>
</gene>
<dbReference type="Proteomes" id="UP000276133">
    <property type="component" value="Unassembled WGS sequence"/>
</dbReference>
<name>A0A3M7RAY5_BRAPC</name>
<proteinExistence type="predicted"/>
<dbReference type="EMBL" id="REGN01003787">
    <property type="protein sequence ID" value="RNA20762.1"/>
    <property type="molecule type" value="Genomic_DNA"/>
</dbReference>
<comment type="caution">
    <text evidence="1">The sequence shown here is derived from an EMBL/GenBank/DDBJ whole genome shotgun (WGS) entry which is preliminary data.</text>
</comment>
<protein>
    <submittedName>
        <fullName evidence="1">Uncharacterized protein</fullName>
    </submittedName>
</protein>
<sequence>MIPLYRIRLCHSLLPQTNMYALVYTKLEKLLFSSMICNASKSEDRFEIIRQGGKIYDTYVDVTFGSVLDRKRNDQPAQIFTNKAKSTLKCLVNNKLGISQRKIARRLPKAKLSKVSQQRAQVNVYQLLGKTNHSRPN</sequence>
<accession>A0A3M7RAY5</accession>
<organism evidence="1 2">
    <name type="scientific">Brachionus plicatilis</name>
    <name type="common">Marine rotifer</name>
    <name type="synonym">Brachionus muelleri</name>
    <dbReference type="NCBI Taxonomy" id="10195"/>
    <lineage>
        <taxon>Eukaryota</taxon>
        <taxon>Metazoa</taxon>
        <taxon>Spiralia</taxon>
        <taxon>Gnathifera</taxon>
        <taxon>Rotifera</taxon>
        <taxon>Eurotatoria</taxon>
        <taxon>Monogononta</taxon>
        <taxon>Pseudotrocha</taxon>
        <taxon>Ploima</taxon>
        <taxon>Brachionidae</taxon>
        <taxon>Brachionus</taxon>
    </lineage>
</organism>
<evidence type="ECO:0000313" key="2">
    <source>
        <dbReference type="Proteomes" id="UP000276133"/>
    </source>
</evidence>
<keyword evidence="2" id="KW-1185">Reference proteome</keyword>